<feature type="compositionally biased region" description="Low complexity" evidence="1">
    <location>
        <begin position="60"/>
        <end position="71"/>
    </location>
</feature>
<keyword evidence="2" id="KW-1185">Reference proteome</keyword>
<evidence type="ECO:0000256" key="1">
    <source>
        <dbReference type="SAM" id="MobiDB-lite"/>
    </source>
</evidence>
<feature type="compositionally biased region" description="Basic and acidic residues" evidence="1">
    <location>
        <begin position="10"/>
        <end position="20"/>
    </location>
</feature>
<name>A0A3Q7SLV3_VULVU</name>
<dbReference type="KEGG" id="vvp:112926210"/>
<sequence>MAGIQCLLNERTKQGLRKEEEGDMGEAPSLKGPSTPGLALGKEGTNEAQRKARPRPSPRPASRGAPSAGRRLAVSHGAVARGQGQGCWAPSCLAQRGTRGPLIPAWSPTCGGRDGLSWSLQGRIAAGQVLAWDDHHKRKKLTPLKIHQQPQNKKRGITTSHKLQNVAIEERNETFYQSKAWLLVPLQPATHHDGTEEGGDWTLILRILTNAAQPREKQTQRCGRTKEEAQGPSASASAALAKVLPVPICALL</sequence>
<evidence type="ECO:0000313" key="2">
    <source>
        <dbReference type="Proteomes" id="UP001652641"/>
    </source>
</evidence>
<dbReference type="AlphaFoldDB" id="A0A3Q7SLV3"/>
<proteinExistence type="predicted"/>
<feature type="region of interest" description="Disordered" evidence="1">
    <location>
        <begin position="214"/>
        <end position="236"/>
    </location>
</feature>
<feature type="region of interest" description="Disordered" evidence="1">
    <location>
        <begin position="1"/>
        <end position="84"/>
    </location>
</feature>
<evidence type="ECO:0000313" key="3">
    <source>
        <dbReference type="RefSeq" id="XP_025862974.1"/>
    </source>
</evidence>
<gene>
    <name evidence="3" type="primary">LOC112926210</name>
</gene>
<protein>
    <submittedName>
        <fullName evidence="3">Uncharacterized protein</fullName>
    </submittedName>
</protein>
<feature type="compositionally biased region" description="Basic and acidic residues" evidence="1">
    <location>
        <begin position="214"/>
        <end position="229"/>
    </location>
</feature>
<dbReference type="GeneID" id="112926210"/>
<dbReference type="RefSeq" id="XP_025862974.1">
    <property type="nucleotide sequence ID" value="XM_026007189.2"/>
</dbReference>
<accession>A0A3Q7SLV3</accession>
<organism evidence="2 3">
    <name type="scientific">Vulpes vulpes</name>
    <name type="common">Red fox</name>
    <dbReference type="NCBI Taxonomy" id="9627"/>
    <lineage>
        <taxon>Eukaryota</taxon>
        <taxon>Metazoa</taxon>
        <taxon>Chordata</taxon>
        <taxon>Craniata</taxon>
        <taxon>Vertebrata</taxon>
        <taxon>Euteleostomi</taxon>
        <taxon>Mammalia</taxon>
        <taxon>Eutheria</taxon>
        <taxon>Laurasiatheria</taxon>
        <taxon>Carnivora</taxon>
        <taxon>Caniformia</taxon>
        <taxon>Canidae</taxon>
        <taxon>Vulpes</taxon>
    </lineage>
</organism>
<reference key="1">
    <citation type="submission" date="2019-01" db="UniProtKB">
        <authorList>
            <consortium name="RefSeq"/>
        </authorList>
    </citation>
    <scope>IDENTIFICATION</scope>
</reference>
<dbReference type="Proteomes" id="UP001652641">
    <property type="component" value="Chromosome 3"/>
</dbReference>
<reference evidence="3" key="2">
    <citation type="submission" date="2025-08" db="UniProtKB">
        <authorList>
            <consortium name="RefSeq"/>
        </authorList>
    </citation>
    <scope>IDENTIFICATION</scope>
    <source>
        <tissue evidence="3">Cell line</tissue>
    </source>
</reference>